<feature type="transmembrane region" description="Helical" evidence="1">
    <location>
        <begin position="127"/>
        <end position="160"/>
    </location>
</feature>
<comment type="caution">
    <text evidence="2">The sequence shown here is derived from an EMBL/GenBank/DDBJ whole genome shotgun (WGS) entry which is preliminary data.</text>
</comment>
<dbReference type="EMBL" id="JAURUO010000023">
    <property type="protein sequence ID" value="MDP9729806.1"/>
    <property type="molecule type" value="Genomic_DNA"/>
</dbReference>
<organism evidence="2 3">
    <name type="scientific">Alicyclobacillus tolerans</name>
    <dbReference type="NCBI Taxonomy" id="90970"/>
    <lineage>
        <taxon>Bacteria</taxon>
        <taxon>Bacillati</taxon>
        <taxon>Bacillota</taxon>
        <taxon>Bacilli</taxon>
        <taxon>Bacillales</taxon>
        <taxon>Alicyclobacillaceae</taxon>
        <taxon>Alicyclobacillus</taxon>
    </lineage>
</organism>
<gene>
    <name evidence="2" type="ORF">J2S04_002780</name>
</gene>
<feature type="transmembrane region" description="Helical" evidence="1">
    <location>
        <begin position="181"/>
        <end position="203"/>
    </location>
</feature>
<keyword evidence="3" id="KW-1185">Reference proteome</keyword>
<dbReference type="Proteomes" id="UP001229209">
    <property type="component" value="Unassembled WGS sequence"/>
</dbReference>
<name>A0ABT9LZU7_9BACL</name>
<evidence type="ECO:0000313" key="2">
    <source>
        <dbReference type="EMBL" id="MDP9729806.1"/>
    </source>
</evidence>
<keyword evidence="1" id="KW-0812">Transmembrane</keyword>
<reference evidence="2 3" key="1">
    <citation type="submission" date="2023-07" db="EMBL/GenBank/DDBJ databases">
        <title>Genomic Encyclopedia of Type Strains, Phase IV (KMG-IV): sequencing the most valuable type-strain genomes for metagenomic binning, comparative biology and taxonomic classification.</title>
        <authorList>
            <person name="Goeker M."/>
        </authorList>
    </citation>
    <scope>NUCLEOTIDE SEQUENCE [LARGE SCALE GENOMIC DNA]</scope>
    <source>
        <strain evidence="2 3">DSM 25924</strain>
    </source>
</reference>
<feature type="transmembrane region" description="Helical" evidence="1">
    <location>
        <begin position="43"/>
        <end position="70"/>
    </location>
</feature>
<dbReference type="RefSeq" id="WP_203114177.1">
    <property type="nucleotide sequence ID" value="NZ_JAURUO010000023.1"/>
</dbReference>
<accession>A0ABT9LZU7</accession>
<evidence type="ECO:0000313" key="3">
    <source>
        <dbReference type="Proteomes" id="UP001229209"/>
    </source>
</evidence>
<protein>
    <submittedName>
        <fullName evidence="2">Flp pilus assembly protein TadB</fullName>
    </submittedName>
</protein>
<keyword evidence="1" id="KW-1133">Transmembrane helix</keyword>
<feature type="transmembrane region" description="Helical" evidence="1">
    <location>
        <begin position="309"/>
        <end position="326"/>
    </location>
</feature>
<keyword evidence="1" id="KW-0472">Membrane</keyword>
<evidence type="ECO:0000256" key="1">
    <source>
        <dbReference type="SAM" id="Phobius"/>
    </source>
</evidence>
<sequence>MMSNELHLFVDVLQIDSTCQTHHHMQVSSPPPLLSSTKRTERWWITIGSLQVLPMILGVLLFLAVLLALLGPLVRREERVNFWKKQIQRDPPKVVQVRRAPKGFLEQVQFYADALGETSWPSLFPRYALFSAGVVELFFVLIGQPFLGLPVSLMGLSVPYFWMRGRYQTARITLKQQMQRLFLFLAHLVKAGASLEVALRQAAQAFEYPLRPYLIDAVATIGKGERGQIQLDTAATALLTMAERMQLKEAERLAQIVSQTQLYDTNLGDVLLEMVSIDLRDKAVQSEATLDKLSSSMEMIGQLMVSTPLYLYLMLAVFGYVGKYLATLHV</sequence>
<proteinExistence type="predicted"/>